<proteinExistence type="predicted"/>
<gene>
    <name evidence="2" type="ORF">ACFSJH_00725</name>
</gene>
<evidence type="ECO:0000313" key="2">
    <source>
        <dbReference type="EMBL" id="MFD2114277.1"/>
    </source>
</evidence>
<evidence type="ECO:0008006" key="4">
    <source>
        <dbReference type="Google" id="ProtNLM"/>
    </source>
</evidence>
<dbReference type="RefSeq" id="WP_377769249.1">
    <property type="nucleotide sequence ID" value="NZ_JBHUHO010000003.1"/>
</dbReference>
<keyword evidence="1" id="KW-0812">Transmembrane</keyword>
<feature type="transmembrane region" description="Helical" evidence="1">
    <location>
        <begin position="48"/>
        <end position="66"/>
    </location>
</feature>
<feature type="transmembrane region" description="Helical" evidence="1">
    <location>
        <begin position="144"/>
        <end position="168"/>
    </location>
</feature>
<organism evidence="2 3">
    <name type="scientific">Paenibacillus yanchengensis</name>
    <dbReference type="NCBI Taxonomy" id="2035833"/>
    <lineage>
        <taxon>Bacteria</taxon>
        <taxon>Bacillati</taxon>
        <taxon>Bacillota</taxon>
        <taxon>Bacilli</taxon>
        <taxon>Bacillales</taxon>
        <taxon>Paenibacillaceae</taxon>
        <taxon>Paenibacillus</taxon>
    </lineage>
</organism>
<evidence type="ECO:0000256" key="1">
    <source>
        <dbReference type="SAM" id="Phobius"/>
    </source>
</evidence>
<accession>A0ABW4YEZ7</accession>
<evidence type="ECO:0000313" key="3">
    <source>
        <dbReference type="Proteomes" id="UP001597362"/>
    </source>
</evidence>
<feature type="transmembrane region" description="Helical" evidence="1">
    <location>
        <begin position="87"/>
        <end position="116"/>
    </location>
</feature>
<sequence length="253" mass="29706">MMEIMKVQLKPFFSRQIWLLIIICLLVGIGEGQISELSEELFVLEMMTGHHYIMYFMIPIFFLFLYRTIKQQSNIVLIRQSHFWRNFLAQVSAMFIQSFIFVMVQLLLFAVVAISLRPVNLVEQLSLTEHEVIILLNDYFATPMVAIIVVTLFMIIGFFSVSIAMLVVHHFFTERTMLIVLISLFIVMLLGYKVPALQPFVEIPLLFINNHIVFHHNLWYTGKLLVTASSTLILYVAIFVVIKYYWQSKWLRQ</sequence>
<name>A0ABW4YEZ7_9BACL</name>
<keyword evidence="1" id="KW-0472">Membrane</keyword>
<dbReference type="Proteomes" id="UP001597362">
    <property type="component" value="Unassembled WGS sequence"/>
</dbReference>
<feature type="transmembrane region" description="Helical" evidence="1">
    <location>
        <begin position="175"/>
        <end position="192"/>
    </location>
</feature>
<dbReference type="EMBL" id="JBHUHO010000003">
    <property type="protein sequence ID" value="MFD2114277.1"/>
    <property type="molecule type" value="Genomic_DNA"/>
</dbReference>
<protein>
    <recommendedName>
        <fullName evidence="4">ABC transporter permease</fullName>
    </recommendedName>
</protein>
<keyword evidence="1" id="KW-1133">Transmembrane helix</keyword>
<reference evidence="3" key="1">
    <citation type="journal article" date="2019" name="Int. J. Syst. Evol. Microbiol.">
        <title>The Global Catalogue of Microorganisms (GCM) 10K type strain sequencing project: providing services to taxonomists for standard genome sequencing and annotation.</title>
        <authorList>
            <consortium name="The Broad Institute Genomics Platform"/>
            <consortium name="The Broad Institute Genome Sequencing Center for Infectious Disease"/>
            <person name="Wu L."/>
            <person name="Ma J."/>
        </authorList>
    </citation>
    <scope>NUCLEOTIDE SEQUENCE [LARGE SCALE GENOMIC DNA]</scope>
    <source>
        <strain evidence="3">GH52</strain>
    </source>
</reference>
<feature type="transmembrane region" description="Helical" evidence="1">
    <location>
        <begin position="224"/>
        <end position="246"/>
    </location>
</feature>
<keyword evidence="3" id="KW-1185">Reference proteome</keyword>
<comment type="caution">
    <text evidence="2">The sequence shown here is derived from an EMBL/GenBank/DDBJ whole genome shotgun (WGS) entry which is preliminary data.</text>
</comment>